<dbReference type="Pfam" id="PF13796">
    <property type="entry name" value="Sensor"/>
    <property type="match status" value="1"/>
</dbReference>
<evidence type="ECO:0000259" key="10">
    <source>
        <dbReference type="SMART" id="SM00387"/>
    </source>
</evidence>
<evidence type="ECO:0000256" key="4">
    <source>
        <dbReference type="ARBA" id="ARBA00022679"/>
    </source>
</evidence>
<dbReference type="InterPro" id="IPR025828">
    <property type="entry name" value="Put_sensor_dom"/>
</dbReference>
<name>A0A2T0LT56_9PSEU</name>
<comment type="caution">
    <text evidence="11">The sequence shown here is derived from an EMBL/GenBank/DDBJ whole genome shotgun (WGS) entry which is preliminary data.</text>
</comment>
<evidence type="ECO:0000256" key="8">
    <source>
        <dbReference type="ARBA" id="ARBA00023012"/>
    </source>
</evidence>
<sequence length="417" mass="43628">MPSSAGQRVNRAVARRARSAFASLEHLVAGLGSAVLALGTLTCLLVVAVLSVVGVGLLLAPSVLRLVHLVAEQERARLSRWGPDVVSPGPPSGRLEAALRAPATRREIGWLAVHAVPGFTLGLLGLTLALNAVRDATFPLWWYLLPENETTPSVGLWTVHDVPGSLTVALLGVGWVLVSAVLLPGMARLQALPGRRLLRPGAETDLATRVAHLTATRAAALDAHATELRRIERALHDGTQNRLVAMTVLLGAARRALARDPAEADTILGRAQDAAEEALRDLRAVVRGILPPVLADRSLADALAALAASCPVPCRVDAELPGRYAASVEASVYFVVAEALTNIARHSGARHATVVLRRHGDRLNVDVTDDGRGGATENAGSGLDGIRRRIEAHDGTFSLASPAGGPTTVTVSLPCGL</sequence>
<dbReference type="SUPFAM" id="SSF55874">
    <property type="entry name" value="ATPase domain of HSP90 chaperone/DNA topoisomerase II/histidine kinase"/>
    <property type="match status" value="1"/>
</dbReference>
<keyword evidence="9" id="KW-0472">Membrane</keyword>
<dbReference type="Proteomes" id="UP000238362">
    <property type="component" value="Unassembled WGS sequence"/>
</dbReference>
<dbReference type="InterPro" id="IPR050482">
    <property type="entry name" value="Sensor_HK_TwoCompSys"/>
</dbReference>
<dbReference type="GO" id="GO:0005524">
    <property type="term" value="F:ATP binding"/>
    <property type="evidence" value="ECO:0007669"/>
    <property type="project" value="UniProtKB-KW"/>
</dbReference>
<feature type="domain" description="Histidine kinase/HSP90-like ATPase" evidence="10">
    <location>
        <begin position="327"/>
        <end position="417"/>
    </location>
</feature>
<keyword evidence="9" id="KW-1133">Transmembrane helix</keyword>
<comment type="catalytic activity">
    <reaction evidence="1">
        <text>ATP + protein L-histidine = ADP + protein N-phospho-L-histidine.</text>
        <dbReference type="EC" id="2.7.13.3"/>
    </reaction>
</comment>
<feature type="transmembrane region" description="Helical" evidence="9">
    <location>
        <begin position="166"/>
        <end position="187"/>
    </location>
</feature>
<dbReference type="InterPro" id="IPR036890">
    <property type="entry name" value="HATPase_C_sf"/>
</dbReference>
<dbReference type="PANTHER" id="PTHR24421">
    <property type="entry name" value="NITRATE/NITRITE SENSOR PROTEIN NARX-RELATED"/>
    <property type="match status" value="1"/>
</dbReference>
<organism evidence="11 12">
    <name type="scientific">Prauserella shujinwangii</name>
    <dbReference type="NCBI Taxonomy" id="1453103"/>
    <lineage>
        <taxon>Bacteria</taxon>
        <taxon>Bacillati</taxon>
        <taxon>Actinomycetota</taxon>
        <taxon>Actinomycetes</taxon>
        <taxon>Pseudonocardiales</taxon>
        <taxon>Pseudonocardiaceae</taxon>
        <taxon>Prauserella</taxon>
    </lineage>
</organism>
<dbReference type="GO" id="GO:0016020">
    <property type="term" value="C:membrane"/>
    <property type="evidence" value="ECO:0007669"/>
    <property type="project" value="InterPro"/>
</dbReference>
<dbReference type="PANTHER" id="PTHR24421:SF10">
    <property type="entry name" value="NITRATE_NITRITE SENSOR PROTEIN NARQ"/>
    <property type="match status" value="1"/>
</dbReference>
<dbReference type="SMART" id="SM00387">
    <property type="entry name" value="HATPase_c"/>
    <property type="match status" value="1"/>
</dbReference>
<keyword evidence="5" id="KW-0547">Nucleotide-binding</keyword>
<evidence type="ECO:0000256" key="1">
    <source>
        <dbReference type="ARBA" id="ARBA00000085"/>
    </source>
</evidence>
<protein>
    <recommendedName>
        <fullName evidence="2">histidine kinase</fullName>
        <ecNumber evidence="2">2.7.13.3</ecNumber>
    </recommendedName>
</protein>
<dbReference type="RefSeq" id="WP_106179475.1">
    <property type="nucleotide sequence ID" value="NZ_PVNH01000006.1"/>
</dbReference>
<accession>A0A2T0LT56</accession>
<dbReference type="AlphaFoldDB" id="A0A2T0LT56"/>
<feature type="transmembrane region" description="Helical" evidence="9">
    <location>
        <begin position="44"/>
        <end position="67"/>
    </location>
</feature>
<keyword evidence="12" id="KW-1185">Reference proteome</keyword>
<dbReference type="Gene3D" id="3.30.565.10">
    <property type="entry name" value="Histidine kinase-like ATPase, C-terminal domain"/>
    <property type="match status" value="1"/>
</dbReference>
<evidence type="ECO:0000313" key="12">
    <source>
        <dbReference type="Proteomes" id="UP000238362"/>
    </source>
</evidence>
<dbReference type="CDD" id="cd16917">
    <property type="entry name" value="HATPase_UhpB-NarQ-NarX-like"/>
    <property type="match status" value="1"/>
</dbReference>
<dbReference type="GO" id="GO:0000155">
    <property type="term" value="F:phosphorelay sensor kinase activity"/>
    <property type="evidence" value="ECO:0007669"/>
    <property type="project" value="InterPro"/>
</dbReference>
<keyword evidence="3" id="KW-0597">Phosphoprotein</keyword>
<gene>
    <name evidence="11" type="ORF">B0I33_10614</name>
</gene>
<dbReference type="Pfam" id="PF02518">
    <property type="entry name" value="HATPase_c"/>
    <property type="match status" value="1"/>
</dbReference>
<evidence type="ECO:0000256" key="2">
    <source>
        <dbReference type="ARBA" id="ARBA00012438"/>
    </source>
</evidence>
<keyword evidence="4" id="KW-0808">Transferase</keyword>
<reference evidence="11 12" key="1">
    <citation type="submission" date="2018-03" db="EMBL/GenBank/DDBJ databases">
        <title>Genomic Encyclopedia of Type Strains, Phase III (KMG-III): the genomes of soil and plant-associated and newly described type strains.</title>
        <authorList>
            <person name="Whitman W."/>
        </authorList>
    </citation>
    <scope>NUCLEOTIDE SEQUENCE [LARGE SCALE GENOMIC DNA]</scope>
    <source>
        <strain evidence="11 12">CGMCC 4.7125</strain>
    </source>
</reference>
<dbReference type="GO" id="GO:0046983">
    <property type="term" value="F:protein dimerization activity"/>
    <property type="evidence" value="ECO:0007669"/>
    <property type="project" value="InterPro"/>
</dbReference>
<dbReference type="InterPro" id="IPR003594">
    <property type="entry name" value="HATPase_dom"/>
</dbReference>
<keyword evidence="7" id="KW-0067">ATP-binding</keyword>
<proteinExistence type="predicted"/>
<evidence type="ECO:0000256" key="3">
    <source>
        <dbReference type="ARBA" id="ARBA00022553"/>
    </source>
</evidence>
<evidence type="ECO:0000256" key="6">
    <source>
        <dbReference type="ARBA" id="ARBA00022777"/>
    </source>
</evidence>
<dbReference type="Gene3D" id="1.20.5.1930">
    <property type="match status" value="1"/>
</dbReference>
<evidence type="ECO:0000256" key="7">
    <source>
        <dbReference type="ARBA" id="ARBA00022840"/>
    </source>
</evidence>
<dbReference type="OrthoDB" id="5242012at2"/>
<feature type="transmembrane region" description="Helical" evidence="9">
    <location>
        <begin position="108"/>
        <end position="133"/>
    </location>
</feature>
<dbReference type="Pfam" id="PF07730">
    <property type="entry name" value="HisKA_3"/>
    <property type="match status" value="1"/>
</dbReference>
<evidence type="ECO:0000256" key="5">
    <source>
        <dbReference type="ARBA" id="ARBA00022741"/>
    </source>
</evidence>
<evidence type="ECO:0000313" key="11">
    <source>
        <dbReference type="EMBL" id="PRX46917.1"/>
    </source>
</evidence>
<keyword evidence="6 11" id="KW-0418">Kinase</keyword>
<dbReference type="EMBL" id="PVNH01000006">
    <property type="protein sequence ID" value="PRX46917.1"/>
    <property type="molecule type" value="Genomic_DNA"/>
</dbReference>
<keyword evidence="9" id="KW-0812">Transmembrane</keyword>
<feature type="transmembrane region" description="Helical" evidence="9">
    <location>
        <begin position="20"/>
        <end position="38"/>
    </location>
</feature>
<dbReference type="InterPro" id="IPR011712">
    <property type="entry name" value="Sig_transdc_His_kin_sub3_dim/P"/>
</dbReference>
<evidence type="ECO:0000256" key="9">
    <source>
        <dbReference type="SAM" id="Phobius"/>
    </source>
</evidence>
<keyword evidence="8" id="KW-0902">Two-component regulatory system</keyword>
<dbReference type="EC" id="2.7.13.3" evidence="2"/>